<dbReference type="STRING" id="7168.A0A182MY55"/>
<comment type="similarity">
    <text evidence="1">Belongs to the UPF0488 family.</text>
</comment>
<dbReference type="InterPro" id="IPR029274">
    <property type="entry name" value="DUF4615"/>
</dbReference>
<dbReference type="AlphaFoldDB" id="A0A182MY55"/>
<dbReference type="EnsemblMetazoa" id="ADIR000310-RA">
    <property type="protein sequence ID" value="ADIR000310-PA"/>
    <property type="gene ID" value="ADIR000310"/>
</dbReference>
<evidence type="ECO:0000256" key="1">
    <source>
        <dbReference type="ARBA" id="ARBA00005707"/>
    </source>
</evidence>
<feature type="region of interest" description="Disordered" evidence="2">
    <location>
        <begin position="1"/>
        <end position="42"/>
    </location>
</feature>
<protein>
    <submittedName>
        <fullName evidence="3">Uncharacterized protein</fullName>
    </submittedName>
</protein>
<organism evidence="3 4">
    <name type="scientific">Anopheles dirus</name>
    <dbReference type="NCBI Taxonomy" id="7168"/>
    <lineage>
        <taxon>Eukaryota</taxon>
        <taxon>Metazoa</taxon>
        <taxon>Ecdysozoa</taxon>
        <taxon>Arthropoda</taxon>
        <taxon>Hexapoda</taxon>
        <taxon>Insecta</taxon>
        <taxon>Pterygota</taxon>
        <taxon>Neoptera</taxon>
        <taxon>Endopterygota</taxon>
        <taxon>Diptera</taxon>
        <taxon>Nematocera</taxon>
        <taxon>Culicoidea</taxon>
        <taxon>Culicidae</taxon>
        <taxon>Anophelinae</taxon>
        <taxon>Anopheles</taxon>
    </lineage>
</organism>
<accession>A0A182MY55</accession>
<dbReference type="Pfam" id="PF15393">
    <property type="entry name" value="DUF4615"/>
    <property type="match status" value="1"/>
</dbReference>
<sequence>MAPPKLKLHKNTGKLKSIPRPNSIPPSPAASGSAPASAAAPSEADRQFELELYWCIQQLETTLSLPSVRENNKKIEETSKLINTLKSGTQPVIRKRQIMRTTFGDYRSKMAAEEQTMAVNPDSVRFEEPKQKPKYHFVKKSAVLSGDTNFKFNFPTGDATEPEASPSEEGSEPVEPTEPERKKVATVAAATVNASRIVPSDNSFRFNFAVGSD</sequence>
<feature type="region of interest" description="Disordered" evidence="2">
    <location>
        <begin position="153"/>
        <end position="186"/>
    </location>
</feature>
<dbReference type="PANTHER" id="PTHR13602">
    <property type="entry name" value="UPF0488 PROTEIN C8ORF33"/>
    <property type="match status" value="1"/>
</dbReference>
<evidence type="ECO:0000313" key="3">
    <source>
        <dbReference type="EnsemblMetazoa" id="ADIR000310-PA"/>
    </source>
</evidence>
<dbReference type="Proteomes" id="UP000075884">
    <property type="component" value="Unassembled WGS sequence"/>
</dbReference>
<dbReference type="PANTHER" id="PTHR13602:SF2">
    <property type="entry name" value="UPF0488 PROTEIN C8ORF33"/>
    <property type="match status" value="1"/>
</dbReference>
<reference evidence="3" key="2">
    <citation type="submission" date="2020-05" db="UniProtKB">
        <authorList>
            <consortium name="EnsemblMetazoa"/>
        </authorList>
    </citation>
    <scope>IDENTIFICATION</scope>
    <source>
        <strain evidence="3">WRAIR2</strain>
    </source>
</reference>
<evidence type="ECO:0000256" key="2">
    <source>
        <dbReference type="SAM" id="MobiDB-lite"/>
    </source>
</evidence>
<reference evidence="4" key="1">
    <citation type="submission" date="2013-03" db="EMBL/GenBank/DDBJ databases">
        <title>The Genome Sequence of Anopheles dirus WRAIR2.</title>
        <authorList>
            <consortium name="The Broad Institute Genomics Platform"/>
            <person name="Neafsey D.E."/>
            <person name="Walton C."/>
            <person name="Walker B."/>
            <person name="Young S.K."/>
            <person name="Zeng Q."/>
            <person name="Gargeya S."/>
            <person name="Fitzgerald M."/>
            <person name="Haas B."/>
            <person name="Abouelleil A."/>
            <person name="Allen A.W."/>
            <person name="Alvarado L."/>
            <person name="Arachchi H.M."/>
            <person name="Berlin A.M."/>
            <person name="Chapman S.B."/>
            <person name="Gainer-Dewar J."/>
            <person name="Goldberg J."/>
            <person name="Griggs A."/>
            <person name="Gujja S."/>
            <person name="Hansen M."/>
            <person name="Howarth C."/>
            <person name="Imamovic A."/>
            <person name="Ireland A."/>
            <person name="Larimer J."/>
            <person name="McCowan C."/>
            <person name="Murphy C."/>
            <person name="Pearson M."/>
            <person name="Poon T.W."/>
            <person name="Priest M."/>
            <person name="Roberts A."/>
            <person name="Saif S."/>
            <person name="Shea T."/>
            <person name="Sisk P."/>
            <person name="Sykes S."/>
            <person name="Wortman J."/>
            <person name="Nusbaum C."/>
            <person name="Birren B."/>
        </authorList>
    </citation>
    <scope>NUCLEOTIDE SEQUENCE [LARGE SCALE GENOMIC DNA]</scope>
    <source>
        <strain evidence="4">WRAIR2</strain>
    </source>
</reference>
<evidence type="ECO:0000313" key="4">
    <source>
        <dbReference type="Proteomes" id="UP000075884"/>
    </source>
</evidence>
<proteinExistence type="inferred from homology"/>
<feature type="compositionally biased region" description="Basic residues" evidence="2">
    <location>
        <begin position="1"/>
        <end position="13"/>
    </location>
</feature>
<keyword evidence="4" id="KW-1185">Reference proteome</keyword>
<feature type="compositionally biased region" description="Low complexity" evidence="2">
    <location>
        <begin position="29"/>
        <end position="42"/>
    </location>
</feature>
<dbReference type="VEuPathDB" id="VectorBase:ADIR000310"/>
<name>A0A182MY55_9DIPT</name>